<dbReference type="GO" id="GO:0006189">
    <property type="term" value="P:'de novo' IMP biosynthetic process"/>
    <property type="evidence" value="ECO:0007669"/>
    <property type="project" value="UniProtKB-UniRule"/>
</dbReference>
<organism evidence="7 8">
    <name type="scientific">Baia soyae</name>
    <dbReference type="NCBI Taxonomy" id="1544746"/>
    <lineage>
        <taxon>Bacteria</taxon>
        <taxon>Bacillati</taxon>
        <taxon>Bacillota</taxon>
        <taxon>Bacilli</taxon>
        <taxon>Bacillales</taxon>
        <taxon>Thermoactinomycetaceae</taxon>
        <taxon>Baia</taxon>
    </lineage>
</organism>
<dbReference type="UniPathway" id="UPA00074">
    <property type="reaction ID" value="UER00128"/>
</dbReference>
<keyword evidence="5 6" id="KW-0067">ATP-binding</keyword>
<dbReference type="InterPro" id="IPR003850">
    <property type="entry name" value="PurS"/>
</dbReference>
<keyword evidence="8" id="KW-1185">Reference proteome</keyword>
<dbReference type="OrthoDB" id="9799101at2"/>
<dbReference type="AlphaFoldDB" id="A0A4R2S015"/>
<evidence type="ECO:0000256" key="2">
    <source>
        <dbReference type="ARBA" id="ARBA00022598"/>
    </source>
</evidence>
<sequence>MLKAIIFITLKESVLDPQGVAVKNSLHTMGYQTVADVRIGKRLEVVLNTMDRQKADEEIRIMCEKLLSNPVIENFTFEIEEVDESAICSSNLSGV</sequence>
<reference evidence="7 8" key="1">
    <citation type="submission" date="2019-03" db="EMBL/GenBank/DDBJ databases">
        <title>Genomic Encyclopedia of Type Strains, Phase IV (KMG-IV): sequencing the most valuable type-strain genomes for metagenomic binning, comparative biology and taxonomic classification.</title>
        <authorList>
            <person name="Goeker M."/>
        </authorList>
    </citation>
    <scope>NUCLEOTIDE SEQUENCE [LARGE SCALE GENOMIC DNA]</scope>
    <source>
        <strain evidence="7 8">DSM 46831</strain>
    </source>
</reference>
<accession>A0A4R2S015</accession>
<evidence type="ECO:0000256" key="1">
    <source>
        <dbReference type="ARBA" id="ARBA00022490"/>
    </source>
</evidence>
<keyword evidence="1 6" id="KW-0963">Cytoplasm</keyword>
<dbReference type="InterPro" id="IPR036604">
    <property type="entry name" value="PurS-like_sf"/>
</dbReference>
<dbReference type="EMBL" id="SLXV01000012">
    <property type="protein sequence ID" value="TCP69144.1"/>
    <property type="molecule type" value="Genomic_DNA"/>
</dbReference>
<evidence type="ECO:0000313" key="8">
    <source>
        <dbReference type="Proteomes" id="UP000294746"/>
    </source>
</evidence>
<dbReference type="HAMAP" id="MF_01926">
    <property type="entry name" value="PurS"/>
    <property type="match status" value="1"/>
</dbReference>
<gene>
    <name evidence="6" type="primary">purS</name>
    <name evidence="7" type="ORF">EDD57_1128</name>
</gene>
<evidence type="ECO:0000256" key="4">
    <source>
        <dbReference type="ARBA" id="ARBA00022755"/>
    </source>
</evidence>
<dbReference type="PANTHER" id="PTHR34696">
    <property type="entry name" value="PHOSPHORIBOSYLFORMYLGLYCINAMIDINE SYNTHASE SUBUNIT PURS"/>
    <property type="match status" value="1"/>
</dbReference>
<comment type="catalytic activity">
    <reaction evidence="6">
        <text>N(2)-formyl-N(1)-(5-phospho-beta-D-ribosyl)glycinamide + L-glutamine + ATP + H2O = 2-formamido-N(1)-(5-O-phospho-beta-D-ribosyl)acetamidine + L-glutamate + ADP + phosphate + H(+)</text>
        <dbReference type="Rhea" id="RHEA:17129"/>
        <dbReference type="ChEBI" id="CHEBI:15377"/>
        <dbReference type="ChEBI" id="CHEBI:15378"/>
        <dbReference type="ChEBI" id="CHEBI:29985"/>
        <dbReference type="ChEBI" id="CHEBI:30616"/>
        <dbReference type="ChEBI" id="CHEBI:43474"/>
        <dbReference type="ChEBI" id="CHEBI:58359"/>
        <dbReference type="ChEBI" id="CHEBI:147286"/>
        <dbReference type="ChEBI" id="CHEBI:147287"/>
        <dbReference type="ChEBI" id="CHEBI:456216"/>
        <dbReference type="EC" id="6.3.5.3"/>
    </reaction>
</comment>
<evidence type="ECO:0000256" key="6">
    <source>
        <dbReference type="HAMAP-Rule" id="MF_01926"/>
    </source>
</evidence>
<keyword evidence="4 6" id="KW-0658">Purine biosynthesis</keyword>
<comment type="pathway">
    <text evidence="6">Purine metabolism; IMP biosynthesis via de novo pathway; 5-amino-1-(5-phospho-D-ribosyl)imidazole from N(2)-formyl-N(1)-(5-phospho-D-ribosyl)glycinamide: step 1/2.</text>
</comment>
<dbReference type="NCBIfam" id="TIGR00302">
    <property type="entry name" value="phosphoribosylformylglycinamidine synthase subunit PurS"/>
    <property type="match status" value="1"/>
</dbReference>
<dbReference type="EC" id="6.3.5.3" evidence="6"/>
<dbReference type="GO" id="GO:0005524">
    <property type="term" value="F:ATP binding"/>
    <property type="evidence" value="ECO:0007669"/>
    <property type="project" value="UniProtKB-UniRule"/>
</dbReference>
<dbReference type="RefSeq" id="WP_131848474.1">
    <property type="nucleotide sequence ID" value="NZ_SLXV01000012.1"/>
</dbReference>
<dbReference type="PANTHER" id="PTHR34696:SF1">
    <property type="entry name" value="PHOSPHORIBOSYLFORMYLGLYCINAMIDINE SYNTHASE SUBUNIT PURS"/>
    <property type="match status" value="1"/>
</dbReference>
<dbReference type="Pfam" id="PF02700">
    <property type="entry name" value="PurS"/>
    <property type="match status" value="1"/>
</dbReference>
<dbReference type="GO" id="GO:0005737">
    <property type="term" value="C:cytoplasm"/>
    <property type="evidence" value="ECO:0007669"/>
    <property type="project" value="UniProtKB-SubCell"/>
</dbReference>
<comment type="subunit">
    <text evidence="6">Part of the FGAM synthase complex composed of 1 PurL, 1 PurQ and 2 PurS subunits.</text>
</comment>
<dbReference type="SUPFAM" id="SSF82697">
    <property type="entry name" value="PurS-like"/>
    <property type="match status" value="1"/>
</dbReference>
<comment type="caution">
    <text evidence="7">The sequence shown here is derived from an EMBL/GenBank/DDBJ whole genome shotgun (WGS) entry which is preliminary data.</text>
</comment>
<comment type="subcellular location">
    <subcellularLocation>
        <location evidence="6">Cytoplasm</location>
    </subcellularLocation>
</comment>
<protein>
    <recommendedName>
        <fullName evidence="6">Phosphoribosylformylglycinamidine synthase subunit PurS</fullName>
        <shortName evidence="6">FGAM synthase</shortName>
        <ecNumber evidence="6">6.3.5.3</ecNumber>
    </recommendedName>
    <alternativeName>
        <fullName evidence="6">Formylglycinamide ribonucleotide amidotransferase subunit III</fullName>
        <shortName evidence="6">FGAR amidotransferase III</shortName>
        <shortName evidence="6">FGAR-AT III</shortName>
    </alternativeName>
    <alternativeName>
        <fullName evidence="6">Phosphoribosylformylglycinamidine synthase subunit III</fullName>
    </alternativeName>
</protein>
<comment type="similarity">
    <text evidence="6">Belongs to the PurS family.</text>
</comment>
<evidence type="ECO:0000313" key="7">
    <source>
        <dbReference type="EMBL" id="TCP69144.1"/>
    </source>
</evidence>
<dbReference type="Gene3D" id="3.30.1280.10">
    <property type="entry name" value="Phosphoribosylformylglycinamidine synthase subunit PurS"/>
    <property type="match status" value="1"/>
</dbReference>
<comment type="function">
    <text evidence="6">Part of the phosphoribosylformylglycinamidine synthase complex involved in the purines biosynthetic pathway. Catalyzes the ATP-dependent conversion of formylglycinamide ribonucleotide (FGAR) and glutamine to yield formylglycinamidine ribonucleotide (FGAM) and glutamate. The FGAM synthase complex is composed of three subunits. PurQ produces an ammonia molecule by converting glutamine to glutamate. PurL transfers the ammonia molecule to FGAR to form FGAM in an ATP-dependent manner. PurS interacts with PurQ and PurL and is thought to assist in the transfer of the ammonia molecule from PurQ to PurL.</text>
</comment>
<dbReference type="GO" id="GO:0004642">
    <property type="term" value="F:phosphoribosylformylglycinamidine synthase activity"/>
    <property type="evidence" value="ECO:0007669"/>
    <property type="project" value="UniProtKB-UniRule"/>
</dbReference>
<keyword evidence="2 6" id="KW-0436">Ligase</keyword>
<evidence type="ECO:0000256" key="5">
    <source>
        <dbReference type="ARBA" id="ARBA00022840"/>
    </source>
</evidence>
<dbReference type="Proteomes" id="UP000294746">
    <property type="component" value="Unassembled WGS sequence"/>
</dbReference>
<proteinExistence type="inferred from homology"/>
<evidence type="ECO:0000256" key="3">
    <source>
        <dbReference type="ARBA" id="ARBA00022741"/>
    </source>
</evidence>
<keyword evidence="3 6" id="KW-0547">Nucleotide-binding</keyword>
<name>A0A4R2S015_9BACL</name>
<dbReference type="NCBIfam" id="NF004630">
    <property type="entry name" value="PRK05974.1"/>
    <property type="match status" value="1"/>
</dbReference>